<evidence type="ECO:0000256" key="6">
    <source>
        <dbReference type="ARBA" id="ARBA00034474"/>
    </source>
</evidence>
<dbReference type="Gene3D" id="2.30.30.50">
    <property type="match status" value="1"/>
</dbReference>
<dbReference type="AlphaFoldDB" id="A0AA41SB90"/>
<dbReference type="EMBL" id="JAJJMA010118203">
    <property type="protein sequence ID" value="MCL7031990.1"/>
    <property type="molecule type" value="Genomic_DNA"/>
</dbReference>
<dbReference type="InterPro" id="IPR044166">
    <property type="entry name" value="FTRV"/>
</dbReference>
<evidence type="ECO:0000256" key="3">
    <source>
        <dbReference type="ARBA" id="ARBA00022640"/>
    </source>
</evidence>
<evidence type="ECO:0000313" key="10">
    <source>
        <dbReference type="Proteomes" id="UP001177140"/>
    </source>
</evidence>
<dbReference type="InterPro" id="IPR004207">
    <property type="entry name" value="Fd_thioredoxin_Rdtase_alpha"/>
</dbReference>
<dbReference type="InterPro" id="IPR008990">
    <property type="entry name" value="Elect_transpt_acc-like_dom_sf"/>
</dbReference>
<dbReference type="SUPFAM" id="SSF50090">
    <property type="entry name" value="Electron transport accessory proteins"/>
    <property type="match status" value="1"/>
</dbReference>
<comment type="subcellular location">
    <subcellularLocation>
        <location evidence="1">Plastid</location>
        <location evidence="1">Chloroplast</location>
    </subcellularLocation>
</comment>
<dbReference type="Pfam" id="PF02941">
    <property type="entry name" value="FeThRed_A"/>
    <property type="match status" value="1"/>
</dbReference>
<dbReference type="PANTHER" id="PTHR46937">
    <property type="entry name" value="FERREDOXIN-THIOREDOXIN REDUCTASE, VARIABLE CHAIN"/>
    <property type="match status" value="1"/>
</dbReference>
<dbReference type="Proteomes" id="UP001177140">
    <property type="component" value="Unassembled WGS sequence"/>
</dbReference>
<reference evidence="9" key="1">
    <citation type="submission" date="2022-03" db="EMBL/GenBank/DDBJ databases">
        <title>A functionally conserved STORR gene fusion in Papaver species that diverged 16.8 million years ago.</title>
        <authorList>
            <person name="Catania T."/>
        </authorList>
    </citation>
    <scope>NUCLEOTIDE SEQUENCE</scope>
    <source>
        <strain evidence="9">S-191538</strain>
    </source>
</reference>
<feature type="domain" description="Ferredoxin thioredoxin reductase alpha chain" evidence="8">
    <location>
        <begin position="72"/>
        <end position="144"/>
    </location>
</feature>
<evidence type="ECO:0000313" key="9">
    <source>
        <dbReference type="EMBL" id="MCL7031990.1"/>
    </source>
</evidence>
<comment type="function">
    <text evidence="6">Variable subunit of the ferredoxin-thioredoxin reductase (FTR), which catalyzes the two-electron reduction of thioredoxins by the electrons provided by reduced ferredoxin.</text>
</comment>
<sequence>MTTTTSSFSCIPIKTYTQQNQRGILISGRNSNSVVVHDTRRKQRIISCEVALKPDSEASVSKSEDELMLEKVGARVRVKVPLTVYHVPKVPEIDITGLEGTIKQYVGLWKGKNISANLPFKVEFFKEVEGRGEVKILAHLKEDEFEYLE</sequence>
<accession>A0AA41SB90</accession>
<keyword evidence="4" id="KW-0560">Oxidoreductase</keyword>
<comment type="subunit">
    <text evidence="5">Heterodimer of subunit A (variable subunit) and subunit B (catalytic subunit). Heterodimeric FTR forms a complex with ferredoxin and thioredoxin.</text>
</comment>
<dbReference type="GO" id="GO:0016491">
    <property type="term" value="F:oxidoreductase activity"/>
    <property type="evidence" value="ECO:0007669"/>
    <property type="project" value="UniProtKB-KW"/>
</dbReference>
<organism evidence="9 10">
    <name type="scientific">Papaver nudicaule</name>
    <name type="common">Iceland poppy</name>
    <dbReference type="NCBI Taxonomy" id="74823"/>
    <lineage>
        <taxon>Eukaryota</taxon>
        <taxon>Viridiplantae</taxon>
        <taxon>Streptophyta</taxon>
        <taxon>Embryophyta</taxon>
        <taxon>Tracheophyta</taxon>
        <taxon>Spermatophyta</taxon>
        <taxon>Magnoliopsida</taxon>
        <taxon>Ranunculales</taxon>
        <taxon>Papaveraceae</taxon>
        <taxon>Papaveroideae</taxon>
        <taxon>Papaver</taxon>
    </lineage>
</organism>
<dbReference type="FunFam" id="2.30.30.50:FF:000002">
    <property type="entry name" value="Ferredoxin-thioredoxin reductase, variable chain"/>
    <property type="match status" value="1"/>
</dbReference>
<keyword evidence="2" id="KW-0150">Chloroplast</keyword>
<dbReference type="GO" id="GO:0009507">
    <property type="term" value="C:chloroplast"/>
    <property type="evidence" value="ECO:0007669"/>
    <property type="project" value="UniProtKB-SubCell"/>
</dbReference>
<evidence type="ECO:0000256" key="7">
    <source>
        <dbReference type="ARBA" id="ARBA00034490"/>
    </source>
</evidence>
<evidence type="ECO:0000256" key="1">
    <source>
        <dbReference type="ARBA" id="ARBA00004229"/>
    </source>
</evidence>
<evidence type="ECO:0000259" key="8">
    <source>
        <dbReference type="Pfam" id="PF02941"/>
    </source>
</evidence>
<dbReference type="GO" id="GO:0015979">
    <property type="term" value="P:photosynthesis"/>
    <property type="evidence" value="ECO:0007669"/>
    <property type="project" value="InterPro"/>
</dbReference>
<keyword evidence="3" id="KW-0934">Plastid</keyword>
<proteinExistence type="inferred from homology"/>
<evidence type="ECO:0000256" key="2">
    <source>
        <dbReference type="ARBA" id="ARBA00022528"/>
    </source>
</evidence>
<dbReference type="PANTHER" id="PTHR46937:SF4">
    <property type="entry name" value="FERREDOXIN-THIOREDOXIN REDUCTASE SUBUNIT A1, CHLOROPLASTIC"/>
    <property type="match status" value="1"/>
</dbReference>
<protein>
    <recommendedName>
        <fullName evidence="8">Ferredoxin thioredoxin reductase alpha chain domain-containing protein</fullName>
    </recommendedName>
</protein>
<evidence type="ECO:0000256" key="5">
    <source>
        <dbReference type="ARBA" id="ARBA00026011"/>
    </source>
</evidence>
<evidence type="ECO:0000256" key="4">
    <source>
        <dbReference type="ARBA" id="ARBA00023002"/>
    </source>
</evidence>
<comment type="caution">
    <text evidence="9">The sequence shown here is derived from an EMBL/GenBank/DDBJ whole genome shotgun (WGS) entry which is preliminary data.</text>
</comment>
<name>A0AA41SB90_PAPNU</name>
<gene>
    <name evidence="9" type="ORF">MKW94_010238</name>
</gene>
<comment type="similarity">
    <text evidence="7">Belongs to the ferredoxin thioredoxin reductase alpha subunit family.</text>
</comment>
<keyword evidence="10" id="KW-1185">Reference proteome</keyword>